<dbReference type="CDD" id="cd08270">
    <property type="entry name" value="MDR4"/>
    <property type="match status" value="1"/>
</dbReference>
<feature type="domain" description="Enoyl reductase (ER)" evidence="1">
    <location>
        <begin position="6"/>
        <end position="300"/>
    </location>
</feature>
<dbReference type="RefSeq" id="WP_122193581.1">
    <property type="nucleotide sequence ID" value="NZ_JBHSKC010000005.1"/>
</dbReference>
<comment type="caution">
    <text evidence="2">The sequence shown here is derived from an EMBL/GenBank/DDBJ whole genome shotgun (WGS) entry which is preliminary data.</text>
</comment>
<accession>A0A3M2MA89</accession>
<dbReference type="InterPro" id="IPR013149">
    <property type="entry name" value="ADH-like_C"/>
</dbReference>
<organism evidence="2 3">
    <name type="scientific">Actinomadura harenae</name>
    <dbReference type="NCBI Taxonomy" id="2483351"/>
    <lineage>
        <taxon>Bacteria</taxon>
        <taxon>Bacillati</taxon>
        <taxon>Actinomycetota</taxon>
        <taxon>Actinomycetes</taxon>
        <taxon>Streptosporangiales</taxon>
        <taxon>Thermomonosporaceae</taxon>
        <taxon>Actinomadura</taxon>
    </lineage>
</organism>
<dbReference type="Proteomes" id="UP000282674">
    <property type="component" value="Unassembled WGS sequence"/>
</dbReference>
<protein>
    <submittedName>
        <fullName evidence="2">Oxidoreductase</fullName>
    </submittedName>
</protein>
<proteinExistence type="predicted"/>
<dbReference type="Pfam" id="PF08240">
    <property type="entry name" value="ADH_N"/>
    <property type="match status" value="1"/>
</dbReference>
<dbReference type="PANTHER" id="PTHR43677:SF1">
    <property type="entry name" value="ACRYLYL-COA REDUCTASE ACUI-RELATED"/>
    <property type="match status" value="1"/>
</dbReference>
<name>A0A3M2MA89_9ACTN</name>
<dbReference type="InterPro" id="IPR013154">
    <property type="entry name" value="ADH-like_N"/>
</dbReference>
<evidence type="ECO:0000313" key="3">
    <source>
        <dbReference type="Proteomes" id="UP000282674"/>
    </source>
</evidence>
<dbReference type="Gene3D" id="3.90.180.10">
    <property type="entry name" value="Medium-chain alcohol dehydrogenases, catalytic domain"/>
    <property type="match status" value="1"/>
</dbReference>
<evidence type="ECO:0000259" key="1">
    <source>
        <dbReference type="SMART" id="SM00829"/>
    </source>
</evidence>
<dbReference type="EMBL" id="RFFG01000009">
    <property type="protein sequence ID" value="RMI46399.1"/>
    <property type="molecule type" value="Genomic_DNA"/>
</dbReference>
<keyword evidence="3" id="KW-1185">Reference proteome</keyword>
<dbReference type="SMART" id="SM00829">
    <property type="entry name" value="PKS_ER"/>
    <property type="match status" value="1"/>
</dbReference>
<dbReference type="Pfam" id="PF00107">
    <property type="entry name" value="ADH_zinc_N"/>
    <property type="match status" value="1"/>
</dbReference>
<dbReference type="PANTHER" id="PTHR43677">
    <property type="entry name" value="SHORT-CHAIN DEHYDROGENASE/REDUCTASE"/>
    <property type="match status" value="1"/>
</dbReference>
<sequence length="303" mass="30989">MRSTVNTPFGIVFREVAEPAAAPNEALVAVRAFSVNRGELALLKARTEDWRPGQDIAGVVLEPAADGSGPVAGTRVAGLVETAGWAERVAVPADRLAVLPDAVTMEQAASLPMAGLTALRTVRLGGDLLGRRVLVTGSNGGVGRFQVELAAASGAKVTAVTTSDDAAKELIALGAAEVLTQASSATGPFDVVLESVGGATLNAALAVTAPGGTVVVLGSSSGEKSPIDIYDFIGHENARLVSYLSYAHPAPAGPDLQTLVDLVAAGRLHPTLSRVTDWSRLPETLDALRDRHLPGGKAVLTLS</sequence>
<dbReference type="GO" id="GO:0043957">
    <property type="term" value="F:acryloyl-CoA reductase (NADPH) activity"/>
    <property type="evidence" value="ECO:0007669"/>
    <property type="project" value="TreeGrafter"/>
</dbReference>
<dbReference type="Gene3D" id="3.40.50.720">
    <property type="entry name" value="NAD(P)-binding Rossmann-like Domain"/>
    <property type="match status" value="1"/>
</dbReference>
<gene>
    <name evidence="2" type="ORF">EBO15_07540</name>
</gene>
<dbReference type="InterPro" id="IPR011032">
    <property type="entry name" value="GroES-like_sf"/>
</dbReference>
<dbReference type="InterPro" id="IPR051397">
    <property type="entry name" value="Zn-ADH-like_protein"/>
</dbReference>
<dbReference type="AlphaFoldDB" id="A0A3M2MA89"/>
<dbReference type="OrthoDB" id="3813297at2"/>
<dbReference type="InterPro" id="IPR036291">
    <property type="entry name" value="NAD(P)-bd_dom_sf"/>
</dbReference>
<dbReference type="SUPFAM" id="SSF50129">
    <property type="entry name" value="GroES-like"/>
    <property type="match status" value="1"/>
</dbReference>
<reference evidence="2 3" key="1">
    <citation type="submission" date="2018-10" db="EMBL/GenBank/DDBJ databases">
        <title>Isolation from soil.</title>
        <authorList>
            <person name="Hu J."/>
        </authorList>
    </citation>
    <scope>NUCLEOTIDE SEQUENCE [LARGE SCALE GENOMIC DNA]</scope>
    <source>
        <strain evidence="2 3">NEAU-Ht49</strain>
    </source>
</reference>
<dbReference type="SUPFAM" id="SSF51735">
    <property type="entry name" value="NAD(P)-binding Rossmann-fold domains"/>
    <property type="match status" value="1"/>
</dbReference>
<dbReference type="InterPro" id="IPR020843">
    <property type="entry name" value="ER"/>
</dbReference>
<evidence type="ECO:0000313" key="2">
    <source>
        <dbReference type="EMBL" id="RMI46399.1"/>
    </source>
</evidence>